<evidence type="ECO:0000313" key="3">
    <source>
        <dbReference type="Proteomes" id="UP000475862"/>
    </source>
</evidence>
<evidence type="ECO:0000256" key="1">
    <source>
        <dbReference type="SAM" id="MobiDB-lite"/>
    </source>
</evidence>
<proteinExistence type="predicted"/>
<comment type="caution">
    <text evidence="2">The sequence shown here is derived from an EMBL/GenBank/DDBJ whole genome shotgun (WGS) entry which is preliminary data.</text>
</comment>
<feature type="region of interest" description="Disordered" evidence="1">
    <location>
        <begin position="23"/>
        <end position="44"/>
    </location>
</feature>
<name>A0A6G0TSK2_APHGL</name>
<protein>
    <submittedName>
        <fullName evidence="2">Uncharacterized protein</fullName>
    </submittedName>
</protein>
<dbReference type="Proteomes" id="UP000475862">
    <property type="component" value="Unassembled WGS sequence"/>
</dbReference>
<evidence type="ECO:0000313" key="2">
    <source>
        <dbReference type="EMBL" id="KAE9536977.1"/>
    </source>
</evidence>
<dbReference type="AlphaFoldDB" id="A0A6G0TSK2"/>
<organism evidence="2 3">
    <name type="scientific">Aphis glycines</name>
    <name type="common">Soybean aphid</name>
    <dbReference type="NCBI Taxonomy" id="307491"/>
    <lineage>
        <taxon>Eukaryota</taxon>
        <taxon>Metazoa</taxon>
        <taxon>Ecdysozoa</taxon>
        <taxon>Arthropoda</taxon>
        <taxon>Hexapoda</taxon>
        <taxon>Insecta</taxon>
        <taxon>Pterygota</taxon>
        <taxon>Neoptera</taxon>
        <taxon>Paraneoptera</taxon>
        <taxon>Hemiptera</taxon>
        <taxon>Sternorrhyncha</taxon>
        <taxon>Aphidomorpha</taxon>
        <taxon>Aphidoidea</taxon>
        <taxon>Aphididae</taxon>
        <taxon>Aphidini</taxon>
        <taxon>Aphis</taxon>
        <taxon>Aphis</taxon>
    </lineage>
</organism>
<accession>A0A6G0TSK2</accession>
<dbReference type="EMBL" id="VYZN01000019">
    <property type="protein sequence ID" value="KAE9536977.1"/>
    <property type="molecule type" value="Genomic_DNA"/>
</dbReference>
<gene>
    <name evidence="2" type="ORF">AGLY_006784</name>
</gene>
<reference evidence="2 3" key="1">
    <citation type="submission" date="2019-08" db="EMBL/GenBank/DDBJ databases">
        <title>The genome of the soybean aphid Biotype 1, its phylome, world population structure and adaptation to the North American continent.</title>
        <authorList>
            <person name="Giordano R."/>
            <person name="Donthu R.K."/>
            <person name="Hernandez A.G."/>
            <person name="Wright C.L."/>
            <person name="Zimin A.V."/>
        </authorList>
    </citation>
    <scope>NUCLEOTIDE SEQUENCE [LARGE SCALE GENOMIC DNA]</scope>
    <source>
        <tissue evidence="2">Whole aphids</tissue>
    </source>
</reference>
<keyword evidence="3" id="KW-1185">Reference proteome</keyword>
<sequence length="201" mass="22979">MGQSIKLAPYPFVMPTIWRRNLAPPNKTSRASAPVRPSPRSGPVEKHKIVSIMMPINHKMYIDLSSNLKVRSLSVFHVGTPYTRNELAQLVYVSALITIIFYWNPLLVASSNVLLKNLQYQYSPIDTIVFDNLNISLRNLDTKMNNKSISHYHQLIEITFSEIKCFQLATIHQMVGTYSSPEHDVQTNEPMVTFTYVGPLW</sequence>